<accession>A0A0C5RP20</accession>
<dbReference type="RefSeq" id="WP_208895155.1">
    <property type="nucleotide sequence ID" value="NZ_CP009770.1"/>
</dbReference>
<dbReference type="InterPro" id="IPR054816">
    <property type="entry name" value="Lipoprotein_mollicutes-type_CS"/>
</dbReference>
<gene>
    <name evidence="3" type="ORF">JM47_01090</name>
</gene>
<feature type="compositionally biased region" description="Low complexity" evidence="1">
    <location>
        <begin position="42"/>
        <end position="51"/>
    </location>
</feature>
<protein>
    <recommendedName>
        <fullName evidence="5">ABC transporter substrate-binding protein</fullName>
    </recommendedName>
</protein>
<proteinExistence type="predicted"/>
<evidence type="ECO:0000256" key="2">
    <source>
        <dbReference type="SAM" id="SignalP"/>
    </source>
</evidence>
<sequence length="548" mass="60858">MSKFKKVHKLLLLGSSLLISAAVVSAIAASCNNESKGGGSTQPGTGTQSGTKKVKKSNLTTEQKQAEWKDKALSYAATQKSVNPDYVNIITQKPNVALDRTSGSLEQSDAAYSFGIAPHLSHFKWQGSGSADSSKGTNVVVPHYLNKYYDSSMTEGWVGRINEQGIQTIVEKKIGVLFTTESNVEARYKKLAEDKTIGAVVAQSRSSGLPSKYPWAHKPAFMFDDKANKYLHETDDSHAGNPNYLVSPNYGLIYTGQMLDKVYDASKFEPVNKATIDGQTGFTSFEAYAKKAAETAIVKTREWTRKNQQWKDKSVVVMMPNPQAGSGIIFTNDITNETNKYNLGNVFYVQPVYHPWVYGSIDHEFVPGLGAKFPTPKKDLDTMSKYVDDYGWIGGKTLVEPSTKDTSSKQVAPNLANAFENTTDKVIYTYNQYMIEGFDGTEATEDKVKAFEKALTDYIDGLSDTEWKQFNPTKILKEKPKVGKNFFIVRKDDWYDGSYGFLGQKVVVDYLDNWVKEKNGKGNVDLGLPKLGTDKPQHLEPKHLKKSN</sequence>
<dbReference type="STRING" id="42094.JM47_01090"/>
<dbReference type="PROSITE" id="PS51257">
    <property type="entry name" value="PROKAR_LIPOPROTEIN"/>
    <property type="match status" value="1"/>
</dbReference>
<evidence type="ECO:0000313" key="3">
    <source>
        <dbReference type="EMBL" id="AJQ45224.1"/>
    </source>
</evidence>
<reference evidence="3 4" key="1">
    <citation type="journal article" date="2015" name="Genome Announc.">
        <title>Genome Sequence of Ureaplasma diversum Strain ATCC 49782.</title>
        <authorList>
            <person name="Marques L.M."/>
            <person name="Guimaraes A.M."/>
            <person name="Martins H.B."/>
            <person name="Rezende I.S."/>
            <person name="Barbosa M.S."/>
            <person name="Campos G.B."/>
            <person name="do Nascimento N.C."/>
            <person name="Dos Santos A.P."/>
            <person name="Amorim A.T."/>
            <person name="Santos V.M."/>
            <person name="Messick J.B."/>
            <person name="Timenetsky J."/>
        </authorList>
    </citation>
    <scope>NUCLEOTIDE SEQUENCE [LARGE SCALE GENOMIC DNA]</scope>
    <source>
        <strain evidence="3 4">ATCC 49782</strain>
    </source>
</reference>
<dbReference type="AlphaFoldDB" id="A0A0C5RP20"/>
<dbReference type="HOGENOM" id="CLU_490837_0_0_14"/>
<dbReference type="PATRIC" id="fig|42094.4.peg.206"/>
<feature type="compositionally biased region" description="Basic and acidic residues" evidence="1">
    <location>
        <begin position="532"/>
        <end position="542"/>
    </location>
</feature>
<feature type="region of interest" description="Disordered" evidence="1">
    <location>
        <begin position="525"/>
        <end position="548"/>
    </location>
</feature>
<evidence type="ECO:0000256" key="1">
    <source>
        <dbReference type="SAM" id="MobiDB-lite"/>
    </source>
</evidence>
<name>A0A0C5RP20_9BACT</name>
<feature type="chain" id="PRO_5002193739" description="ABC transporter substrate-binding protein" evidence="2">
    <location>
        <begin position="22"/>
        <end position="548"/>
    </location>
</feature>
<dbReference type="Proteomes" id="UP000032261">
    <property type="component" value="Chromosome"/>
</dbReference>
<organism evidence="3 4">
    <name type="scientific">Ureaplasma diversum</name>
    <dbReference type="NCBI Taxonomy" id="42094"/>
    <lineage>
        <taxon>Bacteria</taxon>
        <taxon>Bacillati</taxon>
        <taxon>Mycoplasmatota</taxon>
        <taxon>Mycoplasmoidales</taxon>
        <taxon>Mycoplasmoidaceae</taxon>
        <taxon>Ureaplasma</taxon>
    </lineage>
</organism>
<dbReference type="NCBIfam" id="NF045726">
    <property type="entry name" value="XXplasma_LP"/>
    <property type="match status" value="1"/>
</dbReference>
<dbReference type="KEGG" id="ude:JM47_01090"/>
<evidence type="ECO:0000313" key="4">
    <source>
        <dbReference type="Proteomes" id="UP000032261"/>
    </source>
</evidence>
<keyword evidence="2" id="KW-0732">Signal</keyword>
<evidence type="ECO:0008006" key="5">
    <source>
        <dbReference type="Google" id="ProtNLM"/>
    </source>
</evidence>
<feature type="signal peptide" evidence="2">
    <location>
        <begin position="1"/>
        <end position="21"/>
    </location>
</feature>
<dbReference type="EMBL" id="CP009770">
    <property type="protein sequence ID" value="AJQ45224.1"/>
    <property type="molecule type" value="Genomic_DNA"/>
</dbReference>
<feature type="region of interest" description="Disordered" evidence="1">
    <location>
        <begin position="33"/>
        <end position="65"/>
    </location>
</feature>